<evidence type="ECO:0000313" key="1">
    <source>
        <dbReference type="EMBL" id="CAD2167372.1"/>
    </source>
</evidence>
<evidence type="ECO:0000313" key="2">
    <source>
        <dbReference type="Proteomes" id="UP000580250"/>
    </source>
</evidence>
<protein>
    <submittedName>
        <fullName evidence="1">Uncharacterized protein</fullName>
    </submittedName>
</protein>
<gene>
    <name evidence="1" type="ORF">MENT_LOCUS18657</name>
</gene>
<dbReference type="Gene3D" id="1.25.40.10">
    <property type="entry name" value="Tetratricopeptide repeat domain"/>
    <property type="match status" value="1"/>
</dbReference>
<name>A0A6V7UXN1_MELEN</name>
<dbReference type="InterPro" id="IPR019734">
    <property type="entry name" value="TPR_rpt"/>
</dbReference>
<comment type="caution">
    <text evidence="1">The sequence shown here is derived from an EMBL/GenBank/DDBJ whole genome shotgun (WGS) entry which is preliminary data.</text>
</comment>
<reference evidence="1 2" key="1">
    <citation type="submission" date="2020-08" db="EMBL/GenBank/DDBJ databases">
        <authorList>
            <person name="Koutsovoulos G."/>
            <person name="Danchin GJ E."/>
        </authorList>
    </citation>
    <scope>NUCLEOTIDE SEQUENCE [LARGE SCALE GENOMIC DNA]</scope>
</reference>
<dbReference type="SUPFAM" id="SSF48452">
    <property type="entry name" value="TPR-like"/>
    <property type="match status" value="1"/>
</dbReference>
<dbReference type="EMBL" id="CAJEWN010000126">
    <property type="protein sequence ID" value="CAD2167372.1"/>
    <property type="molecule type" value="Genomic_DNA"/>
</dbReference>
<dbReference type="OrthoDB" id="29013at2759"/>
<dbReference type="InterPro" id="IPR011990">
    <property type="entry name" value="TPR-like_helical_dom_sf"/>
</dbReference>
<sequence>MGNKESQFNGRSDDIKTSQVLDSNFVKSFVELSDEDDNLGWEKFQIISILTNIRQYRLLSGLYDKALRIAKKDDNFFEATKMLQKCILQKEEEENNQNKFDESLISEYLHLARLQIEQLGDLELAESATLKAITLSSGTWLSGRCHLLLAMIFGLKAQYGNSLCSKKDLIAESIKYYEKAIELDPHDDTAHLYCALEYANWILKEQKNIVKQP</sequence>
<dbReference type="Pfam" id="PF13181">
    <property type="entry name" value="TPR_8"/>
    <property type="match status" value="1"/>
</dbReference>
<dbReference type="AlphaFoldDB" id="A0A6V7UXN1"/>
<accession>A0A6V7UXN1</accession>
<dbReference type="Proteomes" id="UP000580250">
    <property type="component" value="Unassembled WGS sequence"/>
</dbReference>
<organism evidence="1 2">
    <name type="scientific">Meloidogyne enterolobii</name>
    <name type="common">Root-knot nematode worm</name>
    <name type="synonym">Meloidogyne mayaguensis</name>
    <dbReference type="NCBI Taxonomy" id="390850"/>
    <lineage>
        <taxon>Eukaryota</taxon>
        <taxon>Metazoa</taxon>
        <taxon>Ecdysozoa</taxon>
        <taxon>Nematoda</taxon>
        <taxon>Chromadorea</taxon>
        <taxon>Rhabditida</taxon>
        <taxon>Tylenchina</taxon>
        <taxon>Tylenchomorpha</taxon>
        <taxon>Tylenchoidea</taxon>
        <taxon>Meloidogynidae</taxon>
        <taxon>Meloidogyninae</taxon>
        <taxon>Meloidogyne</taxon>
    </lineage>
</organism>
<proteinExistence type="predicted"/>